<dbReference type="PANTHER" id="PTHR30570">
    <property type="entry name" value="PERIPLASMIC PHOSPHATE BINDING COMPONENT OF PHOSPHATE ABC TRANSPORTER"/>
    <property type="match status" value="1"/>
</dbReference>
<dbReference type="Gene3D" id="3.40.190.10">
    <property type="entry name" value="Periplasmic binding protein-like II"/>
    <property type="match status" value="2"/>
</dbReference>
<comment type="similarity">
    <text evidence="3">Belongs to the PstS family.</text>
</comment>
<dbReference type="SUPFAM" id="SSF53850">
    <property type="entry name" value="Periplasmic binding protein-like II"/>
    <property type="match status" value="1"/>
</dbReference>
<evidence type="ECO:0000256" key="2">
    <source>
        <dbReference type="ARBA" id="ARBA00004193"/>
    </source>
</evidence>
<dbReference type="Proteomes" id="UP000595841">
    <property type="component" value="Chromosome"/>
</dbReference>
<dbReference type="InterPro" id="IPR024370">
    <property type="entry name" value="PBP_domain"/>
</dbReference>
<evidence type="ECO:0000256" key="8">
    <source>
        <dbReference type="ARBA" id="ARBA00023288"/>
    </source>
</evidence>
<dbReference type="GO" id="GO:0006817">
    <property type="term" value="P:phosphate ion transport"/>
    <property type="evidence" value="ECO:0007669"/>
    <property type="project" value="UniProtKB-KW"/>
</dbReference>
<evidence type="ECO:0000256" key="3">
    <source>
        <dbReference type="ARBA" id="ARBA00008725"/>
    </source>
</evidence>
<keyword evidence="5" id="KW-0592">Phosphate transport</keyword>
<comment type="function">
    <text evidence="1">Part of the ABC transporter complex PstSACB involved in phosphate import.</text>
</comment>
<name>A0A974PB45_9BACL</name>
<keyword evidence="8" id="KW-0449">Lipoprotein</keyword>
<gene>
    <name evidence="10" type="ORF">JI735_30555</name>
</gene>
<evidence type="ECO:0000256" key="1">
    <source>
        <dbReference type="ARBA" id="ARBA00002841"/>
    </source>
</evidence>
<dbReference type="GO" id="GO:0005886">
    <property type="term" value="C:plasma membrane"/>
    <property type="evidence" value="ECO:0007669"/>
    <property type="project" value="UniProtKB-SubCell"/>
</dbReference>
<organism evidence="10 11">
    <name type="scientific">Paenibacillus sonchi</name>
    <dbReference type="NCBI Taxonomy" id="373687"/>
    <lineage>
        <taxon>Bacteria</taxon>
        <taxon>Bacillati</taxon>
        <taxon>Bacillota</taxon>
        <taxon>Bacilli</taxon>
        <taxon>Bacillales</taxon>
        <taxon>Paenibacillaceae</taxon>
        <taxon>Paenibacillus</taxon>
        <taxon>Paenibacillus sonchi group</taxon>
    </lineage>
</organism>
<keyword evidence="11" id="KW-1185">Reference proteome</keyword>
<protein>
    <submittedName>
        <fullName evidence="10">Substrate-binding domain-containing protein</fullName>
    </submittedName>
</protein>
<keyword evidence="5" id="KW-0813">Transport</keyword>
<evidence type="ECO:0000256" key="6">
    <source>
        <dbReference type="ARBA" id="ARBA00022729"/>
    </source>
</evidence>
<comment type="subunit">
    <text evidence="4">The complex is composed of two ATP-binding proteins (PstB), two transmembrane proteins (PstC and PstA) and a solute-binding protein (PstS).</text>
</comment>
<dbReference type="Pfam" id="PF12849">
    <property type="entry name" value="PBP_like_2"/>
    <property type="match status" value="1"/>
</dbReference>
<evidence type="ECO:0000313" key="11">
    <source>
        <dbReference type="Proteomes" id="UP000595841"/>
    </source>
</evidence>
<comment type="subcellular location">
    <subcellularLocation>
        <location evidence="2">Cell membrane</location>
        <topology evidence="2">Lipid-anchor</topology>
    </subcellularLocation>
</comment>
<keyword evidence="7" id="KW-0564">Palmitate</keyword>
<evidence type="ECO:0000313" key="10">
    <source>
        <dbReference type="EMBL" id="QQZ60752.1"/>
    </source>
</evidence>
<sequence length="404" mass="45331">MYNYIFASGKRGCCEKILWSESAVYCPDPNCPCCRRIYRILHYCTNPWTGLLRTAYRCRRLRAGCLFCHDGLPAALPRTRNLGIAVFAGLCLLATAGYELNKAYVNSFAVVDDREVDLTQYKPFDALSKAAVLEHPASYHIHDQLPRLDGATALYPLYSAFVQAVYPEDNYDPYEINDQNIVICSSTAFAYKRLIAGDSDIIFAAAPSPVQQKEAKRAGKELKLTPIGREAFVFFVNKRNPVSSLSTDQVKDIYSGKVRNWKEVGGKHERIRAFQRDEGSGSQTMLEKIMAGRTLMSPPQEDVMDLMSGIISQTSDYRNFKNALGFSFLFYASEMNANHHIKLLAIDGVQPDKESIRSGKYPMTTEFYAVTAGSVNPNVQPFLDWMQSAEGQELVEKTGYTSLK</sequence>
<reference evidence="10 11" key="1">
    <citation type="submission" date="2021-01" db="EMBL/GenBank/DDBJ databases">
        <title>Whole genome sequence of Paenibacillus sonchi LMG 24727 for comparative genomics.</title>
        <authorList>
            <person name="Lee G."/>
            <person name="Kim M.-J."/>
            <person name="Lim K."/>
            <person name="Shin J.-H."/>
        </authorList>
    </citation>
    <scope>NUCLEOTIDE SEQUENCE [LARGE SCALE GENOMIC DNA]</scope>
    <source>
        <strain evidence="10 11">LMG 24727</strain>
    </source>
</reference>
<proteinExistence type="inferred from homology"/>
<feature type="domain" description="PBP" evidence="9">
    <location>
        <begin position="149"/>
        <end position="390"/>
    </location>
</feature>
<dbReference type="PANTHER" id="PTHR30570:SF1">
    <property type="entry name" value="PHOSPHATE-BINDING PROTEIN PSTS"/>
    <property type="match status" value="1"/>
</dbReference>
<dbReference type="AlphaFoldDB" id="A0A974PB45"/>
<dbReference type="EMBL" id="CP068595">
    <property type="protein sequence ID" value="QQZ60752.1"/>
    <property type="molecule type" value="Genomic_DNA"/>
</dbReference>
<dbReference type="KEGG" id="pson:JI735_30555"/>
<dbReference type="InterPro" id="IPR050811">
    <property type="entry name" value="Phosphate_ABC_transporter"/>
</dbReference>
<evidence type="ECO:0000256" key="5">
    <source>
        <dbReference type="ARBA" id="ARBA00022592"/>
    </source>
</evidence>
<evidence type="ECO:0000259" key="9">
    <source>
        <dbReference type="Pfam" id="PF12849"/>
    </source>
</evidence>
<keyword evidence="6" id="KW-0732">Signal</keyword>
<evidence type="ECO:0000256" key="4">
    <source>
        <dbReference type="ARBA" id="ARBA00011529"/>
    </source>
</evidence>
<evidence type="ECO:0000256" key="7">
    <source>
        <dbReference type="ARBA" id="ARBA00023139"/>
    </source>
</evidence>
<accession>A0A974PB45</accession>